<evidence type="ECO:0000313" key="2">
    <source>
        <dbReference type="EMBL" id="GFH44354.1"/>
    </source>
</evidence>
<gene>
    <name evidence="2" type="ORF">CTEN210_00828</name>
</gene>
<evidence type="ECO:0000313" key="3">
    <source>
        <dbReference type="Proteomes" id="UP001054902"/>
    </source>
</evidence>
<accession>A0AAD3CGA4</accession>
<reference evidence="2 3" key="1">
    <citation type="journal article" date="2021" name="Sci. Rep.">
        <title>The genome of the diatom Chaetoceros tenuissimus carries an ancient integrated fragment of an extant virus.</title>
        <authorList>
            <person name="Hongo Y."/>
            <person name="Kimura K."/>
            <person name="Takaki Y."/>
            <person name="Yoshida Y."/>
            <person name="Baba S."/>
            <person name="Kobayashi G."/>
            <person name="Nagasaki K."/>
            <person name="Hano T."/>
            <person name="Tomaru Y."/>
        </authorList>
    </citation>
    <scope>NUCLEOTIDE SEQUENCE [LARGE SCALE GENOMIC DNA]</scope>
    <source>
        <strain evidence="2 3">NIES-3715</strain>
    </source>
</reference>
<feature type="compositionally biased region" description="Basic and acidic residues" evidence="1">
    <location>
        <begin position="61"/>
        <end position="75"/>
    </location>
</feature>
<dbReference type="Proteomes" id="UP001054902">
    <property type="component" value="Unassembled WGS sequence"/>
</dbReference>
<dbReference type="EMBL" id="BLLK01000019">
    <property type="protein sequence ID" value="GFH44354.1"/>
    <property type="molecule type" value="Genomic_DNA"/>
</dbReference>
<proteinExistence type="predicted"/>
<protein>
    <submittedName>
        <fullName evidence="2">Uncharacterized protein</fullName>
    </submittedName>
</protein>
<dbReference type="AlphaFoldDB" id="A0AAD3CGA4"/>
<keyword evidence="3" id="KW-1185">Reference proteome</keyword>
<comment type="caution">
    <text evidence="2">The sequence shown here is derived from an EMBL/GenBank/DDBJ whole genome shotgun (WGS) entry which is preliminary data.</text>
</comment>
<evidence type="ECO:0000256" key="1">
    <source>
        <dbReference type="SAM" id="MobiDB-lite"/>
    </source>
</evidence>
<name>A0AAD3CGA4_9STRA</name>
<sequence length="404" mass="45279">MLTKAIGINSFEICISYHPNNAASAEAIKRFNKDPSKAYPITEAKQGLRRAPEAYPINHDASQRRDYSQRRDPKEYQINNTEPEAEQSLRQALKAYIHNAASPEDLRKALEVYPIQTVTNPETDEGLRKDPKASNNNNIVSFSTVQGTIIPFKAHPINTATKPRAVRGLGRDSTEYQINNNAKAVQSLRRASKAHPFTIVTNPEAVQRDPQACNKDSREYQIYNTAGASQGFNRAPKAYPFNSDAFPEAAQCLNREPKAYQTNNTTEAAQGLRTAPNRNDHSNAAAGIPCLYEITILPPMYVDTGAVALENETSRLSGIRLRERDAAVAHGNETRRSMEIKRTERDEAFTRESQKRRLAEMRLVLEKDVAIARGNLIIRLTEMKPSKSVACARENEMRRSNERG</sequence>
<organism evidence="2 3">
    <name type="scientific">Chaetoceros tenuissimus</name>
    <dbReference type="NCBI Taxonomy" id="426638"/>
    <lineage>
        <taxon>Eukaryota</taxon>
        <taxon>Sar</taxon>
        <taxon>Stramenopiles</taxon>
        <taxon>Ochrophyta</taxon>
        <taxon>Bacillariophyta</taxon>
        <taxon>Coscinodiscophyceae</taxon>
        <taxon>Chaetocerotophycidae</taxon>
        <taxon>Chaetocerotales</taxon>
        <taxon>Chaetocerotaceae</taxon>
        <taxon>Chaetoceros</taxon>
    </lineage>
</organism>
<feature type="region of interest" description="Disordered" evidence="1">
    <location>
        <begin position="45"/>
        <end position="87"/>
    </location>
</feature>